<dbReference type="KEGG" id="sbae:DSM104329_00205"/>
<feature type="domain" description="HTH tetR-type" evidence="3">
    <location>
        <begin position="13"/>
        <end position="73"/>
    </location>
</feature>
<evidence type="ECO:0000313" key="5">
    <source>
        <dbReference type="Proteomes" id="UP001162834"/>
    </source>
</evidence>
<dbReference type="Pfam" id="PF00440">
    <property type="entry name" value="TetR_N"/>
    <property type="match status" value="1"/>
</dbReference>
<dbReference type="GO" id="GO:0003677">
    <property type="term" value="F:DNA binding"/>
    <property type="evidence" value="ECO:0007669"/>
    <property type="project" value="UniProtKB-UniRule"/>
</dbReference>
<dbReference type="SUPFAM" id="SSF46689">
    <property type="entry name" value="Homeodomain-like"/>
    <property type="match status" value="1"/>
</dbReference>
<dbReference type="InterPro" id="IPR036271">
    <property type="entry name" value="Tet_transcr_reg_TetR-rel_C_sf"/>
</dbReference>
<reference evidence="4" key="1">
    <citation type="journal article" date="2022" name="Int. J. Syst. Evol. Microbiol.">
        <title>Pseudomonas aegrilactucae sp. nov. and Pseudomonas morbosilactucae sp. nov., pathogens causing bacterial rot of lettuce in Japan.</title>
        <authorList>
            <person name="Sawada H."/>
            <person name="Fujikawa T."/>
            <person name="Satou M."/>
        </authorList>
    </citation>
    <scope>NUCLEOTIDE SEQUENCE</scope>
    <source>
        <strain evidence="4">0166_1</strain>
    </source>
</reference>
<dbReference type="AlphaFoldDB" id="A0A9E7BWN1"/>
<proteinExistence type="predicted"/>
<dbReference type="InterPro" id="IPR009057">
    <property type="entry name" value="Homeodomain-like_sf"/>
</dbReference>
<evidence type="ECO:0000259" key="3">
    <source>
        <dbReference type="PROSITE" id="PS50977"/>
    </source>
</evidence>
<dbReference type="Gene3D" id="1.10.357.10">
    <property type="entry name" value="Tetracycline Repressor, domain 2"/>
    <property type="match status" value="1"/>
</dbReference>
<dbReference type="InterPro" id="IPR041583">
    <property type="entry name" value="TetR_C_31"/>
</dbReference>
<dbReference type="InterPro" id="IPR001647">
    <property type="entry name" value="HTH_TetR"/>
</dbReference>
<dbReference type="Pfam" id="PF17940">
    <property type="entry name" value="TetR_C_31"/>
    <property type="match status" value="1"/>
</dbReference>
<dbReference type="SUPFAM" id="SSF48498">
    <property type="entry name" value="Tetracyclin repressor-like, C-terminal domain"/>
    <property type="match status" value="1"/>
</dbReference>
<keyword evidence="1 2" id="KW-0238">DNA-binding</keyword>
<evidence type="ECO:0000256" key="2">
    <source>
        <dbReference type="PROSITE-ProRule" id="PRU00335"/>
    </source>
</evidence>
<dbReference type="PROSITE" id="PS50977">
    <property type="entry name" value="HTH_TETR_2"/>
    <property type="match status" value="1"/>
</dbReference>
<organism evidence="4 5">
    <name type="scientific">Capillimicrobium parvum</name>
    <dbReference type="NCBI Taxonomy" id="2884022"/>
    <lineage>
        <taxon>Bacteria</taxon>
        <taxon>Bacillati</taxon>
        <taxon>Actinomycetota</taxon>
        <taxon>Thermoleophilia</taxon>
        <taxon>Solirubrobacterales</taxon>
        <taxon>Capillimicrobiaceae</taxon>
        <taxon>Capillimicrobium</taxon>
    </lineage>
</organism>
<feature type="DNA-binding region" description="H-T-H motif" evidence="2">
    <location>
        <begin position="36"/>
        <end position="55"/>
    </location>
</feature>
<dbReference type="EMBL" id="CP087164">
    <property type="protein sequence ID" value="UGS33840.1"/>
    <property type="molecule type" value="Genomic_DNA"/>
</dbReference>
<name>A0A9E7BWN1_9ACTN</name>
<dbReference type="Proteomes" id="UP001162834">
    <property type="component" value="Chromosome"/>
</dbReference>
<keyword evidence="5" id="KW-1185">Reference proteome</keyword>
<dbReference type="RefSeq" id="WP_259313532.1">
    <property type="nucleotide sequence ID" value="NZ_CP087164.1"/>
</dbReference>
<gene>
    <name evidence="4" type="ORF">DSM104329_00205</name>
</gene>
<sequence length="197" mass="21444">MSSSEAGGGHRRGGGRQALIEALVRVAARERLTQVTTRSVAAEAGVTHGLVRHHFGTLEAMIEEALAWAAAEAVIGSGLRAEGGDLAALASDLAVLIDEDPEHAAFQLEVILEARHREGLRERVQENYDAYHDVVAGSLARLGLPYDLDLARLVFAALNGLVINQLIFGRPEETERGLHWLRRLLEHERVEPSPDRA</sequence>
<protein>
    <recommendedName>
        <fullName evidence="3">HTH tetR-type domain-containing protein</fullName>
    </recommendedName>
</protein>
<evidence type="ECO:0000313" key="4">
    <source>
        <dbReference type="EMBL" id="UGS33840.1"/>
    </source>
</evidence>
<accession>A0A9E7BWN1</accession>
<evidence type="ECO:0000256" key="1">
    <source>
        <dbReference type="ARBA" id="ARBA00023125"/>
    </source>
</evidence>